<dbReference type="Gene3D" id="3.30.750.24">
    <property type="entry name" value="STAS domain"/>
    <property type="match status" value="1"/>
</dbReference>
<dbReference type="RefSeq" id="WP_153355955.1">
    <property type="nucleotide sequence ID" value="NZ_JAYKOO010000013.1"/>
</dbReference>
<accession>A0A6A8AA65</accession>
<dbReference type="Pfam" id="PF13466">
    <property type="entry name" value="STAS_2"/>
    <property type="match status" value="1"/>
</dbReference>
<evidence type="ECO:0000313" key="2">
    <source>
        <dbReference type="EMBL" id="MQY48122.1"/>
    </source>
</evidence>
<keyword evidence="3" id="KW-1185">Reference proteome</keyword>
<dbReference type="EMBL" id="WIXI01000047">
    <property type="protein sequence ID" value="MQY48122.1"/>
    <property type="molecule type" value="Genomic_DNA"/>
</dbReference>
<comment type="caution">
    <text evidence="2">The sequence shown here is derived from an EMBL/GenBank/DDBJ whole genome shotgun (WGS) entry which is preliminary data.</text>
</comment>
<gene>
    <name evidence="2" type="ORF">GAO09_18955</name>
</gene>
<name>A0A6A8AA65_9HYPH</name>
<protein>
    <submittedName>
        <fullName evidence="2">STAS domain-containing protein</fullName>
    </submittedName>
</protein>
<evidence type="ECO:0000259" key="1">
    <source>
        <dbReference type="Pfam" id="PF13466"/>
    </source>
</evidence>
<sequence length="99" mass="10980">MASKKADKGSLKLVPILDLNEASVLHGQLTNMRGEDVKIDASEVERIGVQCVQVILAAAKTWEADSKNFVFEKVSEAFEKTMQLIGIDIEHLLAKEIRQ</sequence>
<dbReference type="AlphaFoldDB" id="A0A6A8AA65"/>
<organism evidence="2 3">
    <name type="scientific">Endobacterium cereale</name>
    <dbReference type="NCBI Taxonomy" id="2663029"/>
    <lineage>
        <taxon>Bacteria</taxon>
        <taxon>Pseudomonadati</taxon>
        <taxon>Pseudomonadota</taxon>
        <taxon>Alphaproteobacteria</taxon>
        <taxon>Hyphomicrobiales</taxon>
        <taxon>Rhizobiaceae</taxon>
        <taxon>Endobacterium</taxon>
    </lineage>
</organism>
<dbReference type="Proteomes" id="UP000435138">
    <property type="component" value="Unassembled WGS sequence"/>
</dbReference>
<proteinExistence type="predicted"/>
<reference evidence="2 3" key="1">
    <citation type="submission" date="2019-11" db="EMBL/GenBank/DDBJ databases">
        <title>Genome analysis of Rhizobacterium cereale a novel genus and species isolated from maize roots in North Spain.</title>
        <authorList>
            <person name="Menendez E."/>
            <person name="Flores-Felix J.D."/>
            <person name="Ramirez-Bahena M.-H."/>
            <person name="Igual J.M."/>
            <person name="Garcia-Fraile P."/>
            <person name="Peix A."/>
            <person name="Velazquez E."/>
        </authorList>
    </citation>
    <scope>NUCLEOTIDE SEQUENCE [LARGE SCALE GENOMIC DNA]</scope>
    <source>
        <strain evidence="2 3">RZME27</strain>
    </source>
</reference>
<evidence type="ECO:0000313" key="3">
    <source>
        <dbReference type="Proteomes" id="UP000435138"/>
    </source>
</evidence>
<dbReference type="InterPro" id="IPR058548">
    <property type="entry name" value="MlaB-like_STAS"/>
</dbReference>
<dbReference type="SUPFAM" id="SSF52091">
    <property type="entry name" value="SpoIIaa-like"/>
    <property type="match status" value="1"/>
</dbReference>
<dbReference type="InterPro" id="IPR036513">
    <property type="entry name" value="STAS_dom_sf"/>
</dbReference>
<feature type="domain" description="MlaB-like STAS" evidence="1">
    <location>
        <begin position="11"/>
        <end position="88"/>
    </location>
</feature>